<dbReference type="PROSITE" id="PS51257">
    <property type="entry name" value="PROKAR_LIPOPROTEIN"/>
    <property type="match status" value="1"/>
</dbReference>
<dbReference type="AlphaFoldDB" id="A0A1H8K2E9"/>
<dbReference type="Proteomes" id="UP000199372">
    <property type="component" value="Unassembled WGS sequence"/>
</dbReference>
<gene>
    <name evidence="2" type="ORF">SAMN04488011_10761</name>
</gene>
<evidence type="ECO:0000256" key="1">
    <source>
        <dbReference type="SAM" id="MobiDB-lite"/>
    </source>
</evidence>
<evidence type="ECO:0008006" key="4">
    <source>
        <dbReference type="Google" id="ProtNLM"/>
    </source>
</evidence>
<evidence type="ECO:0000313" key="3">
    <source>
        <dbReference type="Proteomes" id="UP000199372"/>
    </source>
</evidence>
<accession>A0A1H8K2E9</accession>
<feature type="compositionally biased region" description="Low complexity" evidence="1">
    <location>
        <begin position="22"/>
        <end position="31"/>
    </location>
</feature>
<feature type="region of interest" description="Disordered" evidence="1">
    <location>
        <begin position="20"/>
        <end position="50"/>
    </location>
</feature>
<protein>
    <recommendedName>
        <fullName evidence="4">Lipoprotein-attachment site-containing protein</fullName>
    </recommendedName>
</protein>
<dbReference type="EMBL" id="FOCM01000007">
    <property type="protein sequence ID" value="SEN86971.1"/>
    <property type="molecule type" value="Genomic_DNA"/>
</dbReference>
<reference evidence="3" key="1">
    <citation type="submission" date="2016-10" db="EMBL/GenBank/DDBJ databases">
        <authorList>
            <person name="Varghese N."/>
            <person name="Submissions S."/>
        </authorList>
    </citation>
    <scope>NUCLEOTIDE SEQUENCE [LARGE SCALE GENOMIC DNA]</scope>
    <source>
        <strain evidence="3">DSM 26893</strain>
    </source>
</reference>
<keyword evidence="3" id="KW-1185">Reference proteome</keyword>
<sequence>MTRSLTIFGFLTATLAGCMNDPVPASSVAEPAPEELSEPTDGLMNENQVE</sequence>
<dbReference type="RefSeq" id="WP_175481756.1">
    <property type="nucleotide sequence ID" value="NZ_FOCM01000007.1"/>
</dbReference>
<evidence type="ECO:0000313" key="2">
    <source>
        <dbReference type="EMBL" id="SEN86971.1"/>
    </source>
</evidence>
<name>A0A1H8K2E9_9RHOB</name>
<proteinExistence type="predicted"/>
<organism evidence="2 3">
    <name type="scientific">Palleronia pelagia</name>
    <dbReference type="NCBI Taxonomy" id="387096"/>
    <lineage>
        <taxon>Bacteria</taxon>
        <taxon>Pseudomonadati</taxon>
        <taxon>Pseudomonadota</taxon>
        <taxon>Alphaproteobacteria</taxon>
        <taxon>Rhodobacterales</taxon>
        <taxon>Roseobacteraceae</taxon>
        <taxon>Palleronia</taxon>
    </lineage>
</organism>